<keyword evidence="12" id="KW-1185">Reference proteome</keyword>
<dbReference type="HAMAP" id="MF_00230">
    <property type="entry name" value="CobT"/>
    <property type="match status" value="1"/>
</dbReference>
<comment type="function">
    <text evidence="10">Catalyzes the synthesis of alpha-ribazole-5'-phosphate from nicotinate mononucleotide (NAMN) and 5,6-dimethylbenzimidazole (DMB).</text>
</comment>
<dbReference type="UniPathway" id="UPA00061">
    <property type="reaction ID" value="UER00516"/>
</dbReference>
<evidence type="ECO:0000256" key="10">
    <source>
        <dbReference type="HAMAP-Rule" id="MF_00230"/>
    </source>
</evidence>
<dbReference type="NCBIfam" id="NF000996">
    <property type="entry name" value="PRK00105.1"/>
    <property type="match status" value="1"/>
</dbReference>
<evidence type="ECO:0000256" key="4">
    <source>
        <dbReference type="ARBA" id="ARBA00015486"/>
    </source>
</evidence>
<dbReference type="NCBIfam" id="TIGR03160">
    <property type="entry name" value="cobT_DBIPRT"/>
    <property type="match status" value="1"/>
</dbReference>
<evidence type="ECO:0000256" key="1">
    <source>
        <dbReference type="ARBA" id="ARBA00005049"/>
    </source>
</evidence>
<evidence type="ECO:0000256" key="3">
    <source>
        <dbReference type="ARBA" id="ARBA00011991"/>
    </source>
</evidence>
<protein>
    <recommendedName>
        <fullName evidence="4 10">Nicotinate-nucleotide--dimethylbenzimidazole phosphoribosyltransferase</fullName>
        <shortName evidence="10">NN:DBI PRT</shortName>
        <ecNumber evidence="3 10">2.4.2.21</ecNumber>
    </recommendedName>
    <alternativeName>
        <fullName evidence="8 10">N(1)-alpha-phosphoribosyltransferase</fullName>
    </alternativeName>
</protein>
<dbReference type="OrthoDB" id="9781491at2"/>
<dbReference type="InterPro" id="IPR036087">
    <property type="entry name" value="Nict_dMeBzImd_PRibTrfase_sf"/>
</dbReference>
<reference evidence="11 12" key="1">
    <citation type="journal article" date="2018" name="Sci. Adv.">
        <title>Multi-heme cytochromes provide a pathway for survival in energy-limited environments.</title>
        <authorList>
            <person name="Deng X."/>
            <person name="Dohmae N."/>
            <person name="Nealson K.H."/>
            <person name="Hashimoto K."/>
            <person name="Okamoto A."/>
        </authorList>
    </citation>
    <scope>NUCLEOTIDE SEQUENCE [LARGE SCALE GENOMIC DNA]</scope>
    <source>
        <strain evidence="11 12">IS5</strain>
    </source>
</reference>
<evidence type="ECO:0000313" key="12">
    <source>
        <dbReference type="Proteomes" id="UP000269883"/>
    </source>
</evidence>
<dbReference type="InterPro" id="IPR017846">
    <property type="entry name" value="Nict_dMeBzImd_PRibTrfase_bact"/>
</dbReference>
<evidence type="ECO:0000256" key="6">
    <source>
        <dbReference type="ARBA" id="ARBA00022676"/>
    </source>
</evidence>
<gene>
    <name evidence="10" type="primary">cobT</name>
    <name evidence="11" type="ORF">DFE_3058</name>
</gene>
<dbReference type="Pfam" id="PF02277">
    <property type="entry name" value="DBI_PRT"/>
    <property type="match status" value="1"/>
</dbReference>
<comment type="similarity">
    <text evidence="2 10">Belongs to the CobT family.</text>
</comment>
<feature type="active site" description="Proton acceptor" evidence="10">
    <location>
        <position position="326"/>
    </location>
</feature>
<evidence type="ECO:0000256" key="7">
    <source>
        <dbReference type="ARBA" id="ARBA00022679"/>
    </source>
</evidence>
<dbReference type="SUPFAM" id="SSF52733">
    <property type="entry name" value="Nicotinate mononucleotide:5,6-dimethylbenzimidazole phosphoribosyltransferase (CobT)"/>
    <property type="match status" value="1"/>
</dbReference>
<dbReference type="InterPro" id="IPR023195">
    <property type="entry name" value="Nict_dMeBzImd_PRibTrfase_N"/>
</dbReference>
<organism evidence="11 12">
    <name type="scientific">Desulfovibrio ferrophilus</name>
    <dbReference type="NCBI Taxonomy" id="241368"/>
    <lineage>
        <taxon>Bacteria</taxon>
        <taxon>Pseudomonadati</taxon>
        <taxon>Thermodesulfobacteriota</taxon>
        <taxon>Desulfovibrionia</taxon>
        <taxon>Desulfovibrionales</taxon>
        <taxon>Desulfovibrionaceae</taxon>
        <taxon>Desulfovibrio</taxon>
    </lineage>
</organism>
<keyword evidence="6 10" id="KW-0328">Glycosyltransferase</keyword>
<dbReference type="GO" id="GO:0008939">
    <property type="term" value="F:nicotinate-nucleotide-dimethylbenzimidazole phosphoribosyltransferase activity"/>
    <property type="evidence" value="ECO:0007669"/>
    <property type="project" value="UniProtKB-UniRule"/>
</dbReference>
<evidence type="ECO:0000313" key="11">
    <source>
        <dbReference type="EMBL" id="BBD09784.1"/>
    </source>
</evidence>
<dbReference type="EMBL" id="AP017378">
    <property type="protein sequence ID" value="BBD09784.1"/>
    <property type="molecule type" value="Genomic_DNA"/>
</dbReference>
<evidence type="ECO:0000256" key="9">
    <source>
        <dbReference type="ARBA" id="ARBA00047340"/>
    </source>
</evidence>
<name>A0A2Z6B2M8_9BACT</name>
<sequence>MSTKLRNRLDQAINAITPLDATLEPAARAHLDDLTKPKGSLGLLEDYAARLTLIAEGGAPGIDPARIYTIAGDHGVAKTGVSLFPQEVTRQMVANFLTGGAGINVLAKTGNIDVKVVDAGSAGGPYDEHPGLIQMKVAEGTENIAEGPAMTEEQCLQALLNGIELADKAAAEGLRALGTGEMGIANTTPSTALYCAYFDISPAEMTGPGTGLPAEGVSAKREIIRKALEVNAEAIDSQDPLRILTALGGYEIATLAGLIIGAAKNRLAVVVDGFISTAAFAAAWKLCPTVSDYAFFSHASAEPGHVKAVQAMQARPMLDLGLRLGEGTGAAIALYLLRCAANIYNDMATFSQAGVDAGSN</sequence>
<dbReference type="KEGG" id="dfl:DFE_3058"/>
<dbReference type="FunFam" id="3.40.50.10210:FF:000001">
    <property type="entry name" value="Nicotinate-nucleotide--dimethylbenzimidazole phosphoribosyltransferase"/>
    <property type="match status" value="1"/>
</dbReference>
<dbReference type="Proteomes" id="UP000269883">
    <property type="component" value="Chromosome"/>
</dbReference>
<evidence type="ECO:0000256" key="8">
    <source>
        <dbReference type="ARBA" id="ARBA00030686"/>
    </source>
</evidence>
<dbReference type="CDD" id="cd02439">
    <property type="entry name" value="DMB-PRT_CobT"/>
    <property type="match status" value="1"/>
</dbReference>
<dbReference type="Gene3D" id="3.40.50.10210">
    <property type="match status" value="1"/>
</dbReference>
<dbReference type="AlphaFoldDB" id="A0A2Z6B2M8"/>
<dbReference type="Gene3D" id="1.10.1610.10">
    <property type="match status" value="1"/>
</dbReference>
<comment type="catalytic activity">
    <reaction evidence="9 10">
        <text>5,6-dimethylbenzimidazole + nicotinate beta-D-ribonucleotide = alpha-ribazole 5'-phosphate + nicotinate + H(+)</text>
        <dbReference type="Rhea" id="RHEA:11196"/>
        <dbReference type="ChEBI" id="CHEBI:15378"/>
        <dbReference type="ChEBI" id="CHEBI:15890"/>
        <dbReference type="ChEBI" id="CHEBI:32544"/>
        <dbReference type="ChEBI" id="CHEBI:57502"/>
        <dbReference type="ChEBI" id="CHEBI:57918"/>
        <dbReference type="EC" id="2.4.2.21"/>
    </reaction>
</comment>
<dbReference type="GO" id="GO:0009236">
    <property type="term" value="P:cobalamin biosynthetic process"/>
    <property type="evidence" value="ECO:0007669"/>
    <property type="project" value="UniProtKB-UniRule"/>
</dbReference>
<evidence type="ECO:0000256" key="5">
    <source>
        <dbReference type="ARBA" id="ARBA00022573"/>
    </source>
</evidence>
<dbReference type="PANTHER" id="PTHR43463:SF1">
    <property type="entry name" value="NICOTINATE-NUCLEOTIDE--DIMETHYLBENZIMIDAZOLE PHOSPHORIBOSYLTRANSFERASE"/>
    <property type="match status" value="1"/>
</dbReference>
<keyword evidence="5 10" id="KW-0169">Cobalamin biosynthesis</keyword>
<accession>A0A2Z6B2M8</accession>
<evidence type="ECO:0000256" key="2">
    <source>
        <dbReference type="ARBA" id="ARBA00007110"/>
    </source>
</evidence>
<keyword evidence="7 10" id="KW-0808">Transferase</keyword>
<dbReference type="InterPro" id="IPR003200">
    <property type="entry name" value="Nict_dMeBzImd_PRibTrfase"/>
</dbReference>
<proteinExistence type="inferred from homology"/>
<dbReference type="EC" id="2.4.2.21" evidence="3 10"/>
<comment type="pathway">
    <text evidence="1 10">Nucleoside biosynthesis; alpha-ribazole biosynthesis; alpha-ribazole from 5,6-dimethylbenzimidazole: step 1/2.</text>
</comment>
<dbReference type="PANTHER" id="PTHR43463">
    <property type="entry name" value="NICOTINATE-NUCLEOTIDE--DIMETHYLBENZIMIDAZOLE PHOSPHORIBOSYLTRANSFERASE"/>
    <property type="match status" value="1"/>
</dbReference>